<dbReference type="AlphaFoldDB" id="A0A165XUH5"/>
<dbReference type="Proteomes" id="UP000077755">
    <property type="component" value="Chromosome 4"/>
</dbReference>
<dbReference type="EMBL" id="CP093346">
    <property type="protein sequence ID" value="WOG97511.1"/>
    <property type="molecule type" value="Genomic_DNA"/>
</dbReference>
<evidence type="ECO:0000313" key="4">
    <source>
        <dbReference type="Proteomes" id="UP000077755"/>
    </source>
</evidence>
<evidence type="ECO:0000313" key="2">
    <source>
        <dbReference type="EMBL" id="KZM98544.1"/>
    </source>
</evidence>
<feature type="compositionally biased region" description="Basic and acidic residues" evidence="1">
    <location>
        <begin position="67"/>
        <end position="79"/>
    </location>
</feature>
<reference evidence="2" key="1">
    <citation type="journal article" date="2016" name="Nat. Genet.">
        <title>A high-quality carrot genome assembly provides new insights into carotenoid accumulation and asterid genome evolution.</title>
        <authorList>
            <person name="Iorizzo M."/>
            <person name="Ellison S."/>
            <person name="Senalik D."/>
            <person name="Zeng P."/>
            <person name="Satapoomin P."/>
            <person name="Huang J."/>
            <person name="Bowman M."/>
            <person name="Iovene M."/>
            <person name="Sanseverino W."/>
            <person name="Cavagnaro P."/>
            <person name="Yildiz M."/>
            <person name="Macko-Podgorni A."/>
            <person name="Moranska E."/>
            <person name="Grzebelus E."/>
            <person name="Grzebelus D."/>
            <person name="Ashrafi H."/>
            <person name="Zheng Z."/>
            <person name="Cheng S."/>
            <person name="Spooner D."/>
            <person name="Van Deynze A."/>
            <person name="Simon P."/>
        </authorList>
    </citation>
    <scope>NUCLEOTIDE SEQUENCE [LARGE SCALE GENOMIC DNA]</scope>
    <source>
        <tissue evidence="2">Leaf</tissue>
    </source>
</reference>
<dbReference type="EMBL" id="LNRQ01000004">
    <property type="protein sequence ID" value="KZM98544.1"/>
    <property type="molecule type" value="Genomic_DNA"/>
</dbReference>
<gene>
    <name evidence="2" type="ORF">DCAR_014094</name>
    <name evidence="3" type="ORF">DCAR_0416851</name>
</gene>
<evidence type="ECO:0000313" key="3">
    <source>
        <dbReference type="EMBL" id="WOG97511.1"/>
    </source>
</evidence>
<protein>
    <submittedName>
        <fullName evidence="2">Uncharacterized protein</fullName>
    </submittedName>
</protein>
<organism evidence="2">
    <name type="scientific">Daucus carota subsp. sativus</name>
    <name type="common">Carrot</name>
    <dbReference type="NCBI Taxonomy" id="79200"/>
    <lineage>
        <taxon>Eukaryota</taxon>
        <taxon>Viridiplantae</taxon>
        <taxon>Streptophyta</taxon>
        <taxon>Embryophyta</taxon>
        <taxon>Tracheophyta</taxon>
        <taxon>Spermatophyta</taxon>
        <taxon>Magnoliopsida</taxon>
        <taxon>eudicotyledons</taxon>
        <taxon>Gunneridae</taxon>
        <taxon>Pentapetalae</taxon>
        <taxon>asterids</taxon>
        <taxon>campanulids</taxon>
        <taxon>Apiales</taxon>
        <taxon>Apiaceae</taxon>
        <taxon>Apioideae</taxon>
        <taxon>Scandiceae</taxon>
        <taxon>Daucinae</taxon>
        <taxon>Daucus</taxon>
        <taxon>Daucus sect. Daucus</taxon>
    </lineage>
</organism>
<name>A0A165XUH5_DAUCS</name>
<evidence type="ECO:0000256" key="1">
    <source>
        <dbReference type="SAM" id="MobiDB-lite"/>
    </source>
</evidence>
<feature type="compositionally biased region" description="Polar residues" evidence="1">
    <location>
        <begin position="129"/>
        <end position="145"/>
    </location>
</feature>
<feature type="region of interest" description="Disordered" evidence="1">
    <location>
        <begin position="47"/>
        <end position="162"/>
    </location>
</feature>
<proteinExistence type="predicted"/>
<sequence>MTETTIALTTKMRSIVVVVSNKEVPKTGVADEESPVTNKSNFFVKVSEKRQQKIQQKDQSCVGSVENDNKSSSHEDDAKCSSSPDSEANDEKSPQRRKRRCTATSEKHGTSATRKKRHASATPEKRGRNTTPKQKVIASGSNSGKYGQIKNPTESEHTSQLTPNLHLEAKLKAESNGSSDSCPIQVDEVLLHHSPNKQDSFPNAPYPVLTDEQVPFCEKSGQREASCTIFAIICLQICGNGERVHFLNNWLRLWHEKGSGTSKLLVIYTEHKMLTTLIQVNQILRI</sequence>
<feature type="compositionally biased region" description="Polar residues" evidence="1">
    <location>
        <begin position="53"/>
        <end position="62"/>
    </location>
</feature>
<dbReference type="Gramene" id="KZM98544">
    <property type="protein sequence ID" value="KZM98544"/>
    <property type="gene ID" value="DCAR_014094"/>
</dbReference>
<accession>A0A165XUH5</accession>
<keyword evidence="4" id="KW-1185">Reference proteome</keyword>
<reference evidence="3" key="2">
    <citation type="submission" date="2022-03" db="EMBL/GenBank/DDBJ databases">
        <title>Draft title - Genomic analysis of global carrot germplasm unveils the trajectory of domestication and the origin of high carotenoid orange carrot.</title>
        <authorList>
            <person name="Iorizzo M."/>
            <person name="Ellison S."/>
            <person name="Senalik D."/>
            <person name="Macko-Podgorni A."/>
            <person name="Grzebelus D."/>
            <person name="Bostan H."/>
            <person name="Rolling W."/>
            <person name="Curaba J."/>
            <person name="Simon P."/>
        </authorList>
    </citation>
    <scope>NUCLEOTIDE SEQUENCE</scope>
    <source>
        <tissue evidence="3">Leaf</tissue>
    </source>
</reference>